<keyword evidence="5" id="KW-0808">Transferase</keyword>
<comment type="similarity">
    <text evidence="8">In the N-terminal section; belongs to the long-chain O-acyltransferase family.</text>
</comment>
<comment type="catalytic activity">
    <reaction evidence="9">
        <text>a long chain fatty alcohol + a fatty acyl-CoA = a long-chain alcohol wax ester + CoA</text>
        <dbReference type="Rhea" id="RHEA:38443"/>
        <dbReference type="ChEBI" id="CHEBI:17135"/>
        <dbReference type="ChEBI" id="CHEBI:57287"/>
        <dbReference type="ChEBI" id="CHEBI:77636"/>
        <dbReference type="ChEBI" id="CHEBI:235323"/>
        <dbReference type="EC" id="2.3.1.75"/>
    </reaction>
</comment>
<dbReference type="GO" id="GO:0004144">
    <property type="term" value="F:diacylglycerol O-acyltransferase activity"/>
    <property type="evidence" value="ECO:0007669"/>
    <property type="project" value="UniProtKB-EC"/>
</dbReference>
<dbReference type="GO" id="GO:0019432">
    <property type="term" value="P:triglyceride biosynthetic process"/>
    <property type="evidence" value="ECO:0007669"/>
    <property type="project" value="UniProtKB-UniPathway"/>
</dbReference>
<evidence type="ECO:0000256" key="7">
    <source>
        <dbReference type="ARBA" id="ARBA00023315"/>
    </source>
</evidence>
<dbReference type="KEGG" id="zju:107417422"/>
<dbReference type="RefSeq" id="XP_015881524.3">
    <property type="nucleotide sequence ID" value="XM_016026038.4"/>
</dbReference>
<keyword evidence="7 14" id="KW-0012">Acyltransferase</keyword>
<dbReference type="InterPro" id="IPR009721">
    <property type="entry name" value="O-acyltransferase_WSD1_C"/>
</dbReference>
<accession>A0A6P3ZMB4</accession>
<dbReference type="PANTHER" id="PTHR31650">
    <property type="entry name" value="O-ACYLTRANSFERASE (WSD1-LIKE) FAMILY PROTEIN"/>
    <property type="match status" value="1"/>
</dbReference>
<evidence type="ECO:0000259" key="11">
    <source>
        <dbReference type="Pfam" id="PF03007"/>
    </source>
</evidence>
<dbReference type="GeneID" id="107417422"/>
<evidence type="ECO:0000256" key="4">
    <source>
        <dbReference type="ARBA" id="ARBA00005189"/>
    </source>
</evidence>
<dbReference type="GO" id="GO:0047196">
    <property type="term" value="F:long-chain-alcohol O-fatty-acyltransferase activity"/>
    <property type="evidence" value="ECO:0007669"/>
    <property type="project" value="UniProtKB-EC"/>
</dbReference>
<proteinExistence type="inferred from homology"/>
<comment type="subcellular location">
    <subcellularLocation>
        <location evidence="1">Cell membrane</location>
        <topology evidence="1">Single-pass membrane protein</topology>
    </subcellularLocation>
    <subcellularLocation>
        <location evidence="2">Endoplasmic reticulum membrane</location>
    </subcellularLocation>
</comment>
<evidence type="ECO:0000256" key="5">
    <source>
        <dbReference type="ARBA" id="ARBA00022679"/>
    </source>
</evidence>
<dbReference type="SMR" id="A0A6P3ZMB4"/>
<evidence type="ECO:0000256" key="6">
    <source>
        <dbReference type="ARBA" id="ARBA00022824"/>
    </source>
</evidence>
<evidence type="ECO:0000256" key="10">
    <source>
        <dbReference type="ARBA" id="ARBA00048109"/>
    </source>
</evidence>
<dbReference type="PANTHER" id="PTHR31650:SF34">
    <property type="entry name" value="O-ACYLTRANSFERASE WSD1-LIKE ISOFORM X1"/>
    <property type="match status" value="1"/>
</dbReference>
<dbReference type="AlphaFoldDB" id="A0A6P3ZMB4"/>
<evidence type="ECO:0000256" key="8">
    <source>
        <dbReference type="ARBA" id="ARBA00024360"/>
    </source>
</evidence>
<evidence type="ECO:0000256" key="3">
    <source>
        <dbReference type="ARBA" id="ARBA00004771"/>
    </source>
</evidence>
<keyword evidence="13" id="KW-1185">Reference proteome</keyword>
<dbReference type="Pfam" id="PF03007">
    <property type="entry name" value="WS_DGAT_cat"/>
    <property type="match status" value="1"/>
</dbReference>
<evidence type="ECO:0000313" key="14">
    <source>
        <dbReference type="RefSeq" id="XP_015881524.3"/>
    </source>
</evidence>
<dbReference type="GO" id="GO:0005886">
    <property type="term" value="C:plasma membrane"/>
    <property type="evidence" value="ECO:0007669"/>
    <property type="project" value="UniProtKB-SubCell"/>
</dbReference>
<dbReference type="InParanoid" id="A0A6P3ZMB4"/>
<sequence>MEFEGEMLEPVSPLGQYCNSSVLSISVLAVLEIGTPIDDSQTISLIRDLLLPIHPRFSCIMVGGVNEYKKWKKVEVKIEDHVHVPIFPSGLSIESYDRYFDDYVSKIALERFPQDRPLWEIHIIKYPTSNAAGNVIFKLHHALGDGYSLMGALLCCLQRADNPSIPLTFPSRKRTEFDGDCNRSLFSFVPKICSAIFNTAMDLSWSIIKSNLIDDEITPIRTGTYGVEFLPITITSLTLSLDQIKSIKSKLGATINDVVCGIVFYGTRLYMQEINQKSSNSRSAALMVLNTRMIGGDYKSIKEMLNPDNKMPWGNKFSFMHIAIPKLKECPSPLDFVWHAQKIVKRKRRSLVVYLNSLLVEVVKKLRGPEAAATYVFKKLNRSSMSISNLIGPVEQMTLNNHPVKGLYFAAPGIPEDYGVTIMSYSGQLRIVFKMVRKHVDPHKLKSCVQNAFESIREAADKFPPRKN</sequence>
<comment type="pathway">
    <text evidence="3">Glycerolipid metabolism; triacylglycerol biosynthesis.</text>
</comment>
<evidence type="ECO:0000256" key="2">
    <source>
        <dbReference type="ARBA" id="ARBA00004586"/>
    </source>
</evidence>
<evidence type="ECO:0000256" key="1">
    <source>
        <dbReference type="ARBA" id="ARBA00004162"/>
    </source>
</evidence>
<comment type="pathway">
    <text evidence="4">Lipid metabolism.</text>
</comment>
<dbReference type="InterPro" id="IPR045034">
    <property type="entry name" value="O-acyltransferase_WSD1-like"/>
</dbReference>
<feature type="domain" description="O-acyltransferase WSD1 C-terminal" evidence="12">
    <location>
        <begin position="313"/>
        <end position="456"/>
    </location>
</feature>
<dbReference type="InterPro" id="IPR004255">
    <property type="entry name" value="O-acyltransferase_WSD1_N"/>
</dbReference>
<keyword evidence="6" id="KW-0256">Endoplasmic reticulum</keyword>
<name>A0A6P3ZMB4_ZIZJJ</name>
<dbReference type="UniPathway" id="UPA00282"/>
<comment type="catalytic activity">
    <reaction evidence="10">
        <text>an acyl-CoA + a 1,2-diacyl-sn-glycerol = a triacyl-sn-glycerol + CoA</text>
        <dbReference type="Rhea" id="RHEA:10868"/>
        <dbReference type="ChEBI" id="CHEBI:17815"/>
        <dbReference type="ChEBI" id="CHEBI:57287"/>
        <dbReference type="ChEBI" id="CHEBI:58342"/>
        <dbReference type="ChEBI" id="CHEBI:64615"/>
        <dbReference type="EC" id="2.3.1.20"/>
    </reaction>
</comment>
<organism evidence="13 14">
    <name type="scientific">Ziziphus jujuba</name>
    <name type="common">Chinese jujube</name>
    <name type="synonym">Ziziphus sativa</name>
    <dbReference type="NCBI Taxonomy" id="326968"/>
    <lineage>
        <taxon>Eukaryota</taxon>
        <taxon>Viridiplantae</taxon>
        <taxon>Streptophyta</taxon>
        <taxon>Embryophyta</taxon>
        <taxon>Tracheophyta</taxon>
        <taxon>Spermatophyta</taxon>
        <taxon>Magnoliopsida</taxon>
        <taxon>eudicotyledons</taxon>
        <taxon>Gunneridae</taxon>
        <taxon>Pentapetalae</taxon>
        <taxon>rosids</taxon>
        <taxon>fabids</taxon>
        <taxon>Rosales</taxon>
        <taxon>Rhamnaceae</taxon>
        <taxon>Paliureae</taxon>
        <taxon>Ziziphus</taxon>
    </lineage>
</organism>
<feature type="domain" description="O-acyltransferase WSD1-like N-terminal" evidence="11">
    <location>
        <begin position="71"/>
        <end position="259"/>
    </location>
</feature>
<reference evidence="14" key="1">
    <citation type="submission" date="2025-08" db="UniProtKB">
        <authorList>
            <consortium name="RefSeq"/>
        </authorList>
    </citation>
    <scope>IDENTIFICATION</scope>
    <source>
        <tissue evidence="14">Seedling</tissue>
    </source>
</reference>
<gene>
    <name evidence="14" type="primary">LOC107417422</name>
</gene>
<evidence type="ECO:0000259" key="12">
    <source>
        <dbReference type="Pfam" id="PF06974"/>
    </source>
</evidence>
<dbReference type="Pfam" id="PF06974">
    <property type="entry name" value="WS_DGAT_C"/>
    <property type="match status" value="1"/>
</dbReference>
<evidence type="ECO:0000313" key="13">
    <source>
        <dbReference type="Proteomes" id="UP001652623"/>
    </source>
</evidence>
<protein>
    <submittedName>
        <fullName evidence="14">Wax ester synthase/diacylglycerol acyltransferase 11</fullName>
    </submittedName>
</protein>
<dbReference type="GO" id="GO:0005789">
    <property type="term" value="C:endoplasmic reticulum membrane"/>
    <property type="evidence" value="ECO:0007669"/>
    <property type="project" value="UniProtKB-SubCell"/>
</dbReference>
<evidence type="ECO:0000256" key="9">
    <source>
        <dbReference type="ARBA" id="ARBA00047604"/>
    </source>
</evidence>
<dbReference type="Proteomes" id="UP001652623">
    <property type="component" value="Chromosome 4"/>
</dbReference>